<comment type="caution">
    <text evidence="10">The sequence shown here is derived from an EMBL/GenBank/DDBJ whole genome shotgun (WGS) entry which is preliminary data.</text>
</comment>
<dbReference type="PANTHER" id="PTHR45339:SF5">
    <property type="entry name" value="HISTIDINE KINASE"/>
    <property type="match status" value="1"/>
</dbReference>
<dbReference type="InterPro" id="IPR001610">
    <property type="entry name" value="PAC"/>
</dbReference>
<dbReference type="PRINTS" id="PR00344">
    <property type="entry name" value="BCTRLSENSOR"/>
</dbReference>
<reference evidence="10" key="2">
    <citation type="submission" date="2020-09" db="EMBL/GenBank/DDBJ databases">
        <authorList>
            <person name="Sun Q."/>
            <person name="Zhou Y."/>
        </authorList>
    </citation>
    <scope>NUCLEOTIDE SEQUENCE</scope>
    <source>
        <strain evidence="10">CGMCC 1.15290</strain>
    </source>
</reference>
<name>A0A917J3I5_9BACT</name>
<dbReference type="SUPFAM" id="SSF55874">
    <property type="entry name" value="ATPase domain of HSP90 chaperone/DNA topoisomerase II/histidine kinase"/>
    <property type="match status" value="1"/>
</dbReference>
<proteinExistence type="predicted"/>
<dbReference type="Pfam" id="PF02518">
    <property type="entry name" value="HATPase_c"/>
    <property type="match status" value="1"/>
</dbReference>
<dbReference type="SMART" id="SM00086">
    <property type="entry name" value="PAC"/>
    <property type="match status" value="2"/>
</dbReference>
<dbReference type="InterPro" id="IPR036890">
    <property type="entry name" value="HATPase_C_sf"/>
</dbReference>
<evidence type="ECO:0000256" key="1">
    <source>
        <dbReference type="ARBA" id="ARBA00000085"/>
    </source>
</evidence>
<dbReference type="SUPFAM" id="SSF52172">
    <property type="entry name" value="CheY-like"/>
    <property type="match status" value="1"/>
</dbReference>
<accession>A0A917J3I5</accession>
<dbReference type="InterPro" id="IPR005467">
    <property type="entry name" value="His_kinase_dom"/>
</dbReference>
<comment type="catalytic activity">
    <reaction evidence="1">
        <text>ATP + protein L-histidine = ADP + protein N-phospho-L-histidine.</text>
        <dbReference type="EC" id="2.7.13.3"/>
    </reaction>
</comment>
<dbReference type="EC" id="2.7.13.3" evidence="2"/>
<evidence type="ECO:0000313" key="10">
    <source>
        <dbReference type="EMBL" id="GGH75570.1"/>
    </source>
</evidence>
<dbReference type="AlphaFoldDB" id="A0A917J3I5"/>
<feature type="region of interest" description="Disordered" evidence="5">
    <location>
        <begin position="1"/>
        <end position="28"/>
    </location>
</feature>
<dbReference type="InterPro" id="IPR003594">
    <property type="entry name" value="HATPase_dom"/>
</dbReference>
<evidence type="ECO:0000256" key="4">
    <source>
        <dbReference type="PROSITE-ProRule" id="PRU00169"/>
    </source>
</evidence>
<dbReference type="Gene3D" id="3.40.50.2300">
    <property type="match status" value="1"/>
</dbReference>
<evidence type="ECO:0000259" key="8">
    <source>
        <dbReference type="PROSITE" id="PS50112"/>
    </source>
</evidence>
<dbReference type="PROSITE" id="PS50112">
    <property type="entry name" value="PAS"/>
    <property type="match status" value="1"/>
</dbReference>
<feature type="domain" description="PAC" evidence="9">
    <location>
        <begin position="243"/>
        <end position="295"/>
    </location>
</feature>
<dbReference type="Gene3D" id="3.30.565.10">
    <property type="entry name" value="Histidine kinase-like ATPase, C-terminal domain"/>
    <property type="match status" value="1"/>
</dbReference>
<feature type="domain" description="PAS" evidence="8">
    <location>
        <begin position="296"/>
        <end position="366"/>
    </location>
</feature>
<feature type="domain" description="Histidine kinase" evidence="6">
    <location>
        <begin position="440"/>
        <end position="661"/>
    </location>
</feature>
<feature type="compositionally biased region" description="Low complexity" evidence="5">
    <location>
        <begin position="1"/>
        <end position="10"/>
    </location>
</feature>
<dbReference type="InterPro" id="IPR003661">
    <property type="entry name" value="HisK_dim/P_dom"/>
</dbReference>
<feature type="domain" description="PAC" evidence="9">
    <location>
        <begin position="369"/>
        <end position="422"/>
    </location>
</feature>
<dbReference type="InterPro" id="IPR035965">
    <property type="entry name" value="PAS-like_dom_sf"/>
</dbReference>
<feature type="domain" description="Response regulatory" evidence="7">
    <location>
        <begin position="685"/>
        <end position="803"/>
    </location>
</feature>
<organism evidence="10 11">
    <name type="scientific">Filimonas zeae</name>
    <dbReference type="NCBI Taxonomy" id="1737353"/>
    <lineage>
        <taxon>Bacteria</taxon>
        <taxon>Pseudomonadati</taxon>
        <taxon>Bacteroidota</taxon>
        <taxon>Chitinophagia</taxon>
        <taxon>Chitinophagales</taxon>
        <taxon>Chitinophagaceae</taxon>
        <taxon>Filimonas</taxon>
    </lineage>
</organism>
<dbReference type="SMART" id="SM00388">
    <property type="entry name" value="HisKA"/>
    <property type="match status" value="1"/>
</dbReference>
<dbReference type="InterPro" id="IPR011006">
    <property type="entry name" value="CheY-like_superfamily"/>
</dbReference>
<dbReference type="RefSeq" id="WP_188955515.1">
    <property type="nucleotide sequence ID" value="NZ_BMIB01000004.1"/>
</dbReference>
<reference evidence="10" key="1">
    <citation type="journal article" date="2014" name="Int. J. Syst. Evol. Microbiol.">
        <title>Complete genome sequence of Corynebacterium casei LMG S-19264T (=DSM 44701T), isolated from a smear-ripened cheese.</title>
        <authorList>
            <consortium name="US DOE Joint Genome Institute (JGI-PGF)"/>
            <person name="Walter F."/>
            <person name="Albersmeier A."/>
            <person name="Kalinowski J."/>
            <person name="Ruckert C."/>
        </authorList>
    </citation>
    <scope>NUCLEOTIDE SEQUENCE</scope>
    <source>
        <strain evidence="10">CGMCC 1.15290</strain>
    </source>
</reference>
<dbReference type="SMART" id="SM00091">
    <property type="entry name" value="PAS"/>
    <property type="match status" value="3"/>
</dbReference>
<dbReference type="Proteomes" id="UP000627292">
    <property type="component" value="Unassembled WGS sequence"/>
</dbReference>
<dbReference type="PROSITE" id="PS50110">
    <property type="entry name" value="RESPONSE_REGULATORY"/>
    <property type="match status" value="1"/>
</dbReference>
<sequence length="813" mass="92534">MPSRTTSRSSGTPAGNGKGTHEPGYYTTGQVNVDSHTYEWLNMLISSMPHATLVTDALRNIIITNQQFCNLFNLSKTPQELVGYNTVDLLGDVSNDLMDMMNLTLRITELYDTRKPADNDEMHLRDGRILSRGHRPLYFRNEFFGHLWTYSDETERIQARKKLNEQRDFYENILNSIPTEIAVFSPDHRYQFVNPAAVKDAALRRWIIGKTDADYCVFRGKDMAIAENRRQHLRQVATTGKSQAYLEKLINRHKEEVSVHRTLNPAYNQQGELEMVIGYSMDVTEQENIKEQALYNERKYKDLFNYSQELICMHDLQGNIEKANPALCAVMEMPESKFIGKNLKNFLPEQDHHLLTDTYLPTIRTGGRAKGLFRFNTHSGRRIYLLFQNYKIVHPKGELPPYIISFAQDVTDRIQAERQVKEAKKVVEETAKVKEKFLTNMSHEIREPMLRIKEMATELINNVPAVRQQSALDKIFNSSVHVLDVLSDILDLEKASAGDIVLEHAGFDVAVAIYNAMASFREETDRKNLRFVFDNRLPPDFEVIGDAKRLAQALENLIGNAVKFTHEGGITVSVQIEKESPLDVTLHFSIKDSGIGIDEDKLIQIFQPFMQAHDHHKKQYAGAGLGLALTKKLISLQNGTIWVESRPKKGSTFHFNIVYHKFSDPETIQNDVNFNSVINRLGNVKVLLAEDNEINQLLARSVLQYLGFESKTVSNGQEALDLLQLEDFDVILMDIQMPIKGGLEATTEIRSLPHPHKKNIPIIALTASTLKGEEARYLAAGMNAFIPKPFKEQDLYNIIEKVLGNRQQGGSNE</sequence>
<dbReference type="Pfam" id="PF00512">
    <property type="entry name" value="HisKA"/>
    <property type="match status" value="1"/>
</dbReference>
<feature type="modified residue" description="4-aspartylphosphate" evidence="4">
    <location>
        <position position="734"/>
    </location>
</feature>
<dbReference type="Gene3D" id="3.30.450.20">
    <property type="entry name" value="PAS domain"/>
    <property type="match status" value="3"/>
</dbReference>
<evidence type="ECO:0000259" key="6">
    <source>
        <dbReference type="PROSITE" id="PS50109"/>
    </source>
</evidence>
<evidence type="ECO:0000313" key="11">
    <source>
        <dbReference type="Proteomes" id="UP000627292"/>
    </source>
</evidence>
<dbReference type="InterPro" id="IPR001789">
    <property type="entry name" value="Sig_transdc_resp-reg_receiver"/>
</dbReference>
<dbReference type="CDD" id="cd17546">
    <property type="entry name" value="REC_hyHK_CKI1_RcsC-like"/>
    <property type="match status" value="1"/>
</dbReference>
<dbReference type="InterPro" id="IPR013656">
    <property type="entry name" value="PAS_4"/>
</dbReference>
<evidence type="ECO:0000256" key="3">
    <source>
        <dbReference type="ARBA" id="ARBA00022553"/>
    </source>
</evidence>
<dbReference type="CDD" id="cd16922">
    <property type="entry name" value="HATPase_EvgS-ArcB-TorS-like"/>
    <property type="match status" value="1"/>
</dbReference>
<dbReference type="Pfam" id="PF13426">
    <property type="entry name" value="PAS_9"/>
    <property type="match status" value="1"/>
</dbReference>
<dbReference type="NCBIfam" id="TIGR00229">
    <property type="entry name" value="sensory_box"/>
    <property type="match status" value="1"/>
</dbReference>
<dbReference type="InterPro" id="IPR000700">
    <property type="entry name" value="PAS-assoc_C"/>
</dbReference>
<dbReference type="SMART" id="SM00448">
    <property type="entry name" value="REC"/>
    <property type="match status" value="1"/>
</dbReference>
<dbReference type="Gene3D" id="1.10.287.130">
    <property type="match status" value="1"/>
</dbReference>
<dbReference type="SMART" id="SM00387">
    <property type="entry name" value="HATPase_c"/>
    <property type="match status" value="1"/>
</dbReference>
<dbReference type="InterPro" id="IPR036097">
    <property type="entry name" value="HisK_dim/P_sf"/>
</dbReference>
<dbReference type="Pfam" id="PF08448">
    <property type="entry name" value="PAS_4"/>
    <property type="match status" value="2"/>
</dbReference>
<dbReference type="PROSITE" id="PS50113">
    <property type="entry name" value="PAC"/>
    <property type="match status" value="2"/>
</dbReference>
<dbReference type="PANTHER" id="PTHR45339">
    <property type="entry name" value="HYBRID SIGNAL TRANSDUCTION HISTIDINE KINASE J"/>
    <property type="match status" value="1"/>
</dbReference>
<keyword evidence="11" id="KW-1185">Reference proteome</keyword>
<dbReference type="SUPFAM" id="SSF47384">
    <property type="entry name" value="Homodimeric domain of signal transducing histidine kinase"/>
    <property type="match status" value="1"/>
</dbReference>
<evidence type="ECO:0000259" key="7">
    <source>
        <dbReference type="PROSITE" id="PS50110"/>
    </source>
</evidence>
<dbReference type="CDD" id="cd00130">
    <property type="entry name" value="PAS"/>
    <property type="match status" value="1"/>
</dbReference>
<dbReference type="PROSITE" id="PS50109">
    <property type="entry name" value="HIS_KIN"/>
    <property type="match status" value="1"/>
</dbReference>
<dbReference type="EMBL" id="BMIB01000004">
    <property type="protein sequence ID" value="GGH75570.1"/>
    <property type="molecule type" value="Genomic_DNA"/>
</dbReference>
<dbReference type="CDD" id="cd00082">
    <property type="entry name" value="HisKA"/>
    <property type="match status" value="1"/>
</dbReference>
<evidence type="ECO:0000259" key="9">
    <source>
        <dbReference type="PROSITE" id="PS50113"/>
    </source>
</evidence>
<dbReference type="SUPFAM" id="SSF55785">
    <property type="entry name" value="PYP-like sensor domain (PAS domain)"/>
    <property type="match status" value="3"/>
</dbReference>
<evidence type="ECO:0000256" key="2">
    <source>
        <dbReference type="ARBA" id="ARBA00012438"/>
    </source>
</evidence>
<dbReference type="InterPro" id="IPR004358">
    <property type="entry name" value="Sig_transdc_His_kin-like_C"/>
</dbReference>
<dbReference type="Pfam" id="PF00072">
    <property type="entry name" value="Response_reg"/>
    <property type="match status" value="1"/>
</dbReference>
<keyword evidence="3 4" id="KW-0597">Phosphoprotein</keyword>
<gene>
    <name evidence="10" type="ORF">GCM10011379_39270</name>
</gene>
<dbReference type="FunFam" id="3.30.565.10:FF:000010">
    <property type="entry name" value="Sensor histidine kinase RcsC"/>
    <property type="match status" value="1"/>
</dbReference>
<dbReference type="InterPro" id="IPR000014">
    <property type="entry name" value="PAS"/>
</dbReference>
<protein>
    <recommendedName>
        <fullName evidence="2">histidine kinase</fullName>
        <ecNumber evidence="2">2.7.13.3</ecNumber>
    </recommendedName>
</protein>
<evidence type="ECO:0000256" key="5">
    <source>
        <dbReference type="SAM" id="MobiDB-lite"/>
    </source>
</evidence>
<dbReference type="GO" id="GO:0000155">
    <property type="term" value="F:phosphorelay sensor kinase activity"/>
    <property type="evidence" value="ECO:0007669"/>
    <property type="project" value="InterPro"/>
</dbReference>